<dbReference type="AlphaFoldDB" id="A0A7R9PYF6"/>
<comment type="catalytic activity">
    <reaction evidence="1">
        <text>N(6)-acetyl-L-lysyl-[histone] + H2O = L-lysyl-[histone] + acetate</text>
        <dbReference type="Rhea" id="RHEA:58196"/>
        <dbReference type="Rhea" id="RHEA-COMP:9845"/>
        <dbReference type="Rhea" id="RHEA-COMP:11338"/>
        <dbReference type="ChEBI" id="CHEBI:15377"/>
        <dbReference type="ChEBI" id="CHEBI:29969"/>
        <dbReference type="ChEBI" id="CHEBI:30089"/>
        <dbReference type="ChEBI" id="CHEBI:61930"/>
        <dbReference type="EC" id="3.5.1.98"/>
    </reaction>
</comment>
<organism evidence="3">
    <name type="scientific">Medioppia subpectinata</name>
    <dbReference type="NCBI Taxonomy" id="1979941"/>
    <lineage>
        <taxon>Eukaryota</taxon>
        <taxon>Metazoa</taxon>
        <taxon>Ecdysozoa</taxon>
        <taxon>Arthropoda</taxon>
        <taxon>Chelicerata</taxon>
        <taxon>Arachnida</taxon>
        <taxon>Acari</taxon>
        <taxon>Acariformes</taxon>
        <taxon>Sarcoptiformes</taxon>
        <taxon>Oribatida</taxon>
        <taxon>Brachypylina</taxon>
        <taxon>Oppioidea</taxon>
        <taxon>Oppiidae</taxon>
        <taxon>Medioppia</taxon>
    </lineage>
</organism>
<sequence length="170" mass="19079">MSSSLAVAKAAEVCPLLLLPMCGNGYATDVLDMTQSEQKRVYILDLFNPNIYPGDMKAQTAIDRPIHLPHRVKDEDHINATLTADHFKPDLIIYNAGTDILNGDPLGRLRISPNGIAKRDEIVFRYAKEHDFSILMLLSGGYQRNNAEVIANSIRNLFDKHIIDPIDDRH</sequence>
<evidence type="ECO:0000313" key="3">
    <source>
        <dbReference type="EMBL" id="CAD7625431.1"/>
    </source>
</evidence>
<reference evidence="3" key="1">
    <citation type="submission" date="2020-11" db="EMBL/GenBank/DDBJ databases">
        <authorList>
            <person name="Tran Van P."/>
        </authorList>
    </citation>
    <scope>NUCLEOTIDE SEQUENCE</scope>
</reference>
<accession>A0A7R9PYF6</accession>
<dbReference type="GO" id="GO:0000118">
    <property type="term" value="C:histone deacetylase complex"/>
    <property type="evidence" value="ECO:0007669"/>
    <property type="project" value="TreeGrafter"/>
</dbReference>
<gene>
    <name evidence="3" type="ORF">OSB1V03_LOCUS5865</name>
</gene>
<dbReference type="Gene3D" id="3.40.800.20">
    <property type="entry name" value="Histone deacetylase domain"/>
    <property type="match status" value="1"/>
</dbReference>
<dbReference type="PANTHER" id="PTHR10625">
    <property type="entry name" value="HISTONE DEACETYLASE HDAC1-RELATED"/>
    <property type="match status" value="1"/>
</dbReference>
<evidence type="ECO:0000256" key="1">
    <source>
        <dbReference type="ARBA" id="ARBA00048287"/>
    </source>
</evidence>
<evidence type="ECO:0000259" key="2">
    <source>
        <dbReference type="Pfam" id="PF00850"/>
    </source>
</evidence>
<keyword evidence="4" id="KW-1185">Reference proteome</keyword>
<feature type="domain" description="Histone deacetylase" evidence="2">
    <location>
        <begin position="36"/>
        <end position="152"/>
    </location>
</feature>
<dbReference type="Pfam" id="PF00850">
    <property type="entry name" value="Hist_deacetyl"/>
    <property type="match status" value="1"/>
</dbReference>
<dbReference type="OrthoDB" id="437693at2759"/>
<protein>
    <recommendedName>
        <fullName evidence="2">Histone deacetylase domain-containing protein</fullName>
    </recommendedName>
</protein>
<dbReference type="InterPro" id="IPR037138">
    <property type="entry name" value="His_deacetylse_dom_sf"/>
</dbReference>
<dbReference type="InterPro" id="IPR023801">
    <property type="entry name" value="His_deacetylse_dom"/>
</dbReference>
<evidence type="ECO:0000313" key="4">
    <source>
        <dbReference type="Proteomes" id="UP000759131"/>
    </source>
</evidence>
<dbReference type="EMBL" id="CAJPIZ010003060">
    <property type="protein sequence ID" value="CAG2105861.1"/>
    <property type="molecule type" value="Genomic_DNA"/>
</dbReference>
<dbReference type="PANTHER" id="PTHR10625:SF23">
    <property type="entry name" value="HISTONE DEACETYLASE 11"/>
    <property type="match status" value="1"/>
</dbReference>
<proteinExistence type="predicted"/>
<dbReference type="EMBL" id="OC857635">
    <property type="protein sequence ID" value="CAD7625431.1"/>
    <property type="molecule type" value="Genomic_DNA"/>
</dbReference>
<dbReference type="GO" id="GO:0040029">
    <property type="term" value="P:epigenetic regulation of gene expression"/>
    <property type="evidence" value="ECO:0007669"/>
    <property type="project" value="TreeGrafter"/>
</dbReference>
<dbReference type="SUPFAM" id="SSF52768">
    <property type="entry name" value="Arginase/deacetylase"/>
    <property type="match status" value="1"/>
</dbReference>
<dbReference type="InterPro" id="IPR023696">
    <property type="entry name" value="Ureohydrolase_dom_sf"/>
</dbReference>
<name>A0A7R9PYF6_9ACAR</name>
<dbReference type="Proteomes" id="UP000759131">
    <property type="component" value="Unassembled WGS sequence"/>
</dbReference>
<dbReference type="GO" id="GO:0141221">
    <property type="term" value="F:histone deacetylase activity, hydrolytic mechanism"/>
    <property type="evidence" value="ECO:0007669"/>
    <property type="project" value="UniProtKB-EC"/>
</dbReference>